<evidence type="ECO:0000256" key="3">
    <source>
        <dbReference type="ARBA" id="ARBA00022980"/>
    </source>
</evidence>
<dbReference type="PANTHER" id="PTHR33284:SF1">
    <property type="entry name" value="RIBOSOMAL PROTEIN L25_GLN-TRNA SYNTHETASE, ANTI-CODON-BINDING DOMAIN-CONTAINING PROTEIN"/>
    <property type="match status" value="1"/>
</dbReference>
<dbReference type="InterPro" id="IPR029751">
    <property type="entry name" value="Ribosomal_L25_dom"/>
</dbReference>
<feature type="domain" description="Large ribosomal subunit protein bL25 L25" evidence="6">
    <location>
        <begin position="5"/>
        <end position="90"/>
    </location>
</feature>
<dbReference type="Proteomes" id="UP001164748">
    <property type="component" value="Chromosome"/>
</dbReference>
<dbReference type="GO" id="GO:0003735">
    <property type="term" value="F:structural constituent of ribosome"/>
    <property type="evidence" value="ECO:0007669"/>
    <property type="project" value="InterPro"/>
</dbReference>
<dbReference type="RefSeq" id="WP_046073181.1">
    <property type="nucleotide sequence ID" value="NZ_CP040021.1"/>
</dbReference>
<evidence type="ECO:0000313" key="9">
    <source>
        <dbReference type="EMBL" id="WBA07577.1"/>
    </source>
</evidence>
<dbReference type="Proteomes" id="UP000188726">
    <property type="component" value="Unassembled WGS sequence"/>
</dbReference>
<dbReference type="OrthoDB" id="9806411at2"/>
<dbReference type="NCBIfam" id="NF004612">
    <property type="entry name" value="PRK05943.1"/>
    <property type="match status" value="1"/>
</dbReference>
<protein>
    <recommendedName>
        <fullName evidence="5">Large ribosomal subunit protein bL25</fullName>
    </recommendedName>
</protein>
<comment type="similarity">
    <text evidence="5">Belongs to the bacterial ribosomal protein bL25 family.</text>
</comment>
<dbReference type="SUPFAM" id="SSF50715">
    <property type="entry name" value="Ribosomal protein L25-like"/>
    <property type="match status" value="1"/>
</dbReference>
<organism evidence="8 10">
    <name type="scientific">Salinivibrio kushneri</name>
    <dbReference type="NCBI Taxonomy" id="1908198"/>
    <lineage>
        <taxon>Bacteria</taxon>
        <taxon>Pseudomonadati</taxon>
        <taxon>Pseudomonadota</taxon>
        <taxon>Gammaproteobacteria</taxon>
        <taxon>Vibrionales</taxon>
        <taxon>Vibrionaceae</taxon>
        <taxon>Salinivibrio</taxon>
    </lineage>
</organism>
<dbReference type="GeneID" id="89609345"/>
<dbReference type="HAMAP" id="MF_01336">
    <property type="entry name" value="Ribosomal_bL25"/>
    <property type="match status" value="1"/>
</dbReference>
<evidence type="ECO:0000256" key="5">
    <source>
        <dbReference type="HAMAP-Rule" id="MF_01336"/>
    </source>
</evidence>
<dbReference type="Gene3D" id="2.40.240.10">
    <property type="entry name" value="Ribosomal Protein L25, Chain P"/>
    <property type="match status" value="1"/>
</dbReference>
<evidence type="ECO:0000313" key="10">
    <source>
        <dbReference type="Proteomes" id="UP000188726"/>
    </source>
</evidence>
<keyword evidence="4 5" id="KW-0687">Ribonucleoprotein</keyword>
<dbReference type="EMBL" id="CP114588">
    <property type="protein sequence ID" value="WBA07577.1"/>
    <property type="molecule type" value="Genomic_DNA"/>
</dbReference>
<dbReference type="Proteomes" id="UP000189021">
    <property type="component" value="Unassembled WGS sequence"/>
</dbReference>
<dbReference type="InterPro" id="IPR011035">
    <property type="entry name" value="Ribosomal_bL25/Gln-tRNA_synth"/>
</dbReference>
<evidence type="ECO:0000256" key="4">
    <source>
        <dbReference type="ARBA" id="ARBA00023274"/>
    </source>
</evidence>
<dbReference type="EMBL" id="MUEO01000056">
    <property type="protein sequence ID" value="OOE41918.1"/>
    <property type="molecule type" value="Genomic_DNA"/>
</dbReference>
<dbReference type="InterPro" id="IPR020056">
    <property type="entry name" value="Rbsml_bL25/Gln-tRNA_synth_N"/>
</dbReference>
<dbReference type="EMBL" id="MUEK01000001">
    <property type="protein sequence ID" value="OOE41601.1"/>
    <property type="molecule type" value="Genomic_DNA"/>
</dbReference>
<proteinExistence type="inferred from homology"/>
<evidence type="ECO:0000313" key="7">
    <source>
        <dbReference type="EMBL" id="OOE41601.1"/>
    </source>
</evidence>
<reference evidence="10 11" key="1">
    <citation type="journal article" date="2017" name="Genome Announc.">
        <title>Draft Genome Sequences of Salinivibrio proteolyticus, Salinivibrio sharmensis, Salinivibrio siamensis, Salinivibrio costicola subsp. alcaliphilus, Salinivibrio costicola subsp. vallismortis, and 29 New Isolates Belonging to the Genus Salinivibrio.</title>
        <authorList>
            <person name="Lopez-Hermoso C."/>
            <person name="de la Haba R.R."/>
            <person name="Sanchez-Porro C."/>
            <person name="Bayliss S.C."/>
            <person name="Feil E.J."/>
            <person name="Ventosa A."/>
        </authorList>
    </citation>
    <scope>NUCLEOTIDE SEQUENCE [LARGE SCALE GENOMIC DNA]</scope>
    <source>
        <strain evidence="7 11">AL184</strain>
        <strain evidence="8 10">IC202</strain>
    </source>
</reference>
<dbReference type="AlphaFoldDB" id="A0A1V3GES0"/>
<dbReference type="GO" id="GO:0008097">
    <property type="term" value="F:5S rRNA binding"/>
    <property type="evidence" value="ECO:0007669"/>
    <property type="project" value="InterPro"/>
</dbReference>
<dbReference type="InterPro" id="IPR020055">
    <property type="entry name" value="Ribosomal_bL25_short"/>
</dbReference>
<evidence type="ECO:0000259" key="6">
    <source>
        <dbReference type="Pfam" id="PF01386"/>
    </source>
</evidence>
<sequence>MFKFEAEVRTEKGKGASRRLRHQKKFPAIVYGGNQEPVSIALDHPVVVNQMDKPEFYEGIILVIDGQEVKVKPQDIQRHAFKPKVEHMDFIRI</sequence>
<keyword evidence="2 5" id="KW-0694">RNA-binding</keyword>
<evidence type="ECO:0000313" key="8">
    <source>
        <dbReference type="EMBL" id="OOE41918.1"/>
    </source>
</evidence>
<keyword evidence="1 5" id="KW-0699">rRNA-binding</keyword>
<accession>A0A1V3GES0</accession>
<comment type="subunit">
    <text evidence="5">Part of the 50S ribosomal subunit; part of the 5S rRNA/L5/L18/L25 subcomplex. Contacts the 5S rRNA. Binds to the 5S rRNA independently of L5 and L18.</text>
</comment>
<evidence type="ECO:0000313" key="11">
    <source>
        <dbReference type="Proteomes" id="UP000189021"/>
    </source>
</evidence>
<dbReference type="Pfam" id="PF01386">
    <property type="entry name" value="Ribosomal_L25p"/>
    <property type="match status" value="1"/>
</dbReference>
<evidence type="ECO:0000256" key="2">
    <source>
        <dbReference type="ARBA" id="ARBA00022884"/>
    </source>
</evidence>
<comment type="function">
    <text evidence="5">This is one of the proteins that binds to the 5S RNA in the ribosome where it forms part of the central protuberance.</text>
</comment>
<dbReference type="FunFam" id="2.40.240.10:FF:000002">
    <property type="entry name" value="50S ribosomal protein L25"/>
    <property type="match status" value="1"/>
</dbReference>
<dbReference type="CDD" id="cd00495">
    <property type="entry name" value="Ribosomal_L25_TL5_CTC"/>
    <property type="match status" value="1"/>
</dbReference>
<dbReference type="InterPro" id="IPR020930">
    <property type="entry name" value="Ribosomal_uL5_bac-type"/>
</dbReference>
<dbReference type="PANTHER" id="PTHR33284">
    <property type="entry name" value="RIBOSOMAL PROTEIN L25/GLN-TRNA SYNTHETASE, ANTI-CODON-BINDING DOMAIN-CONTAINING PROTEIN"/>
    <property type="match status" value="1"/>
</dbReference>
<evidence type="ECO:0000256" key="1">
    <source>
        <dbReference type="ARBA" id="ARBA00022730"/>
    </source>
</evidence>
<gene>
    <name evidence="5 9" type="primary">rplY</name>
    <name evidence="7" type="ORF">BZG00_01095</name>
    <name evidence="8" type="ORF">BZG09_15310</name>
    <name evidence="9" type="ORF">N8M53_06775</name>
</gene>
<keyword evidence="11" id="KW-1185">Reference proteome</keyword>
<reference evidence="9" key="2">
    <citation type="submission" date="2022-09" db="EMBL/GenBank/DDBJ databases">
        <authorList>
            <person name="Li Z.-J."/>
        </authorList>
    </citation>
    <scope>NUCLEOTIDE SEQUENCE</scope>
    <source>
        <strain evidence="9">TGB11</strain>
    </source>
</reference>
<name>A0A1V3GES0_9GAMM</name>
<dbReference type="GO" id="GO:0022625">
    <property type="term" value="C:cytosolic large ribosomal subunit"/>
    <property type="evidence" value="ECO:0007669"/>
    <property type="project" value="TreeGrafter"/>
</dbReference>
<keyword evidence="3 5" id="KW-0689">Ribosomal protein</keyword>
<dbReference type="GO" id="GO:0006412">
    <property type="term" value="P:translation"/>
    <property type="evidence" value="ECO:0007669"/>
    <property type="project" value="UniProtKB-UniRule"/>
</dbReference>